<keyword evidence="4" id="KW-1185">Reference proteome</keyword>
<accession>A0A918U4V3</accession>
<organism evidence="3 4">
    <name type="scientific">Streptomyces minutiscleroticus</name>
    <dbReference type="NCBI Taxonomy" id="68238"/>
    <lineage>
        <taxon>Bacteria</taxon>
        <taxon>Bacillati</taxon>
        <taxon>Actinomycetota</taxon>
        <taxon>Actinomycetes</taxon>
        <taxon>Kitasatosporales</taxon>
        <taxon>Streptomycetaceae</taxon>
        <taxon>Streptomyces</taxon>
    </lineage>
</organism>
<sequence length="161" mass="16720">MVIPKAHPPGPRTTATPEVRRGTFLAPGFASVAPGGPAVRDLTVAGDGHTVRLFLPREGQGVSRMPAVPDGAWTARLMPGPKPVRPRVRNLTGRRVRPADDAIGVESVPHGDSPLSSRVRRAEPGDPAGHVGAAASGRRPRRARAGHLVLRLPAPGPVGLG</sequence>
<dbReference type="Gene3D" id="2.40.30.10">
    <property type="entry name" value="Translation factors"/>
    <property type="match status" value="1"/>
</dbReference>
<reference evidence="3" key="1">
    <citation type="journal article" date="2014" name="Int. J. Syst. Evol. Microbiol.">
        <title>Complete genome sequence of Corynebacterium casei LMG S-19264T (=DSM 44701T), isolated from a smear-ripened cheese.</title>
        <authorList>
            <consortium name="US DOE Joint Genome Institute (JGI-PGF)"/>
            <person name="Walter F."/>
            <person name="Albersmeier A."/>
            <person name="Kalinowski J."/>
            <person name="Ruckert C."/>
        </authorList>
    </citation>
    <scope>NUCLEOTIDE SEQUENCE</scope>
    <source>
        <strain evidence="3">JCM 4790</strain>
    </source>
</reference>
<dbReference type="RefSeq" id="WP_229919558.1">
    <property type="nucleotide sequence ID" value="NZ_BMVU01000030.1"/>
</dbReference>
<evidence type="ECO:0000313" key="4">
    <source>
        <dbReference type="Proteomes" id="UP000619244"/>
    </source>
</evidence>
<reference evidence="3" key="2">
    <citation type="submission" date="2020-09" db="EMBL/GenBank/DDBJ databases">
        <authorList>
            <person name="Sun Q."/>
            <person name="Ohkuma M."/>
        </authorList>
    </citation>
    <scope>NUCLEOTIDE SEQUENCE</scope>
    <source>
        <strain evidence="3">JCM 4790</strain>
    </source>
</reference>
<dbReference type="InterPro" id="IPR013113">
    <property type="entry name" value="SIP_FAD-bd"/>
</dbReference>
<dbReference type="EMBL" id="BMVU01000030">
    <property type="protein sequence ID" value="GGX92127.1"/>
    <property type="molecule type" value="Genomic_DNA"/>
</dbReference>
<dbReference type="Proteomes" id="UP000619244">
    <property type="component" value="Unassembled WGS sequence"/>
</dbReference>
<name>A0A918U4V3_9ACTN</name>
<feature type="domain" description="Siderophore-interacting FAD-binding" evidence="2">
    <location>
        <begin position="19"/>
        <end position="130"/>
    </location>
</feature>
<feature type="region of interest" description="Disordered" evidence="1">
    <location>
        <begin position="73"/>
        <end position="143"/>
    </location>
</feature>
<dbReference type="Pfam" id="PF08021">
    <property type="entry name" value="FAD_binding_9"/>
    <property type="match status" value="1"/>
</dbReference>
<feature type="compositionally biased region" description="Basic residues" evidence="1">
    <location>
        <begin position="84"/>
        <end position="96"/>
    </location>
</feature>
<comment type="caution">
    <text evidence="3">The sequence shown here is derived from an EMBL/GenBank/DDBJ whole genome shotgun (WGS) entry which is preliminary data.</text>
</comment>
<protein>
    <recommendedName>
        <fullName evidence="2">Siderophore-interacting FAD-binding domain-containing protein</fullName>
    </recommendedName>
</protein>
<dbReference type="AlphaFoldDB" id="A0A918U4V3"/>
<evidence type="ECO:0000259" key="2">
    <source>
        <dbReference type="Pfam" id="PF08021"/>
    </source>
</evidence>
<evidence type="ECO:0000256" key="1">
    <source>
        <dbReference type="SAM" id="MobiDB-lite"/>
    </source>
</evidence>
<evidence type="ECO:0000313" key="3">
    <source>
        <dbReference type="EMBL" id="GGX92127.1"/>
    </source>
</evidence>
<gene>
    <name evidence="3" type="ORF">GCM10010358_52490</name>
</gene>
<proteinExistence type="predicted"/>